<keyword evidence="3" id="KW-1003">Cell membrane</keyword>
<dbReference type="InterPro" id="IPR010920">
    <property type="entry name" value="LSM_dom_sf"/>
</dbReference>
<comment type="caution">
    <text evidence="11">The sequence shown here is derived from an EMBL/GenBank/DDBJ whole genome shotgun (WGS) entry which is preliminary data.</text>
</comment>
<gene>
    <name evidence="11" type="ORF">LMJ30_00050</name>
</gene>
<dbReference type="InterPro" id="IPR049142">
    <property type="entry name" value="MS_channel_1st"/>
</dbReference>
<feature type="transmembrane region" description="Helical" evidence="7">
    <location>
        <begin position="12"/>
        <end position="30"/>
    </location>
</feature>
<dbReference type="SUPFAM" id="SSF82689">
    <property type="entry name" value="Mechanosensitive channel protein MscS (YggB), C-terminal domain"/>
    <property type="match status" value="1"/>
</dbReference>
<dbReference type="Gene3D" id="2.30.30.60">
    <property type="match status" value="1"/>
</dbReference>
<name>A0ABS8ING7_9BURK</name>
<protein>
    <submittedName>
        <fullName evidence="11">Mechanosensitive ion channel family protein</fullName>
    </submittedName>
</protein>
<feature type="transmembrane region" description="Helical" evidence="7">
    <location>
        <begin position="153"/>
        <end position="173"/>
    </location>
</feature>
<feature type="transmembrane region" description="Helical" evidence="7">
    <location>
        <begin position="128"/>
        <end position="147"/>
    </location>
</feature>
<keyword evidence="12" id="KW-1185">Reference proteome</keyword>
<evidence type="ECO:0000259" key="8">
    <source>
        <dbReference type="Pfam" id="PF00924"/>
    </source>
</evidence>
<dbReference type="PANTHER" id="PTHR30566:SF25">
    <property type="entry name" value="INNER MEMBRANE PROTEIN"/>
    <property type="match status" value="1"/>
</dbReference>
<evidence type="ECO:0000256" key="7">
    <source>
        <dbReference type="SAM" id="Phobius"/>
    </source>
</evidence>
<dbReference type="SUPFAM" id="SSF50182">
    <property type="entry name" value="Sm-like ribonucleoproteins"/>
    <property type="match status" value="1"/>
</dbReference>
<comment type="similarity">
    <text evidence="2">Belongs to the MscS (TC 1.A.23) family.</text>
</comment>
<feature type="domain" description="Mechanosensitive ion channel MscS" evidence="8">
    <location>
        <begin position="175"/>
        <end position="242"/>
    </location>
</feature>
<evidence type="ECO:0000256" key="1">
    <source>
        <dbReference type="ARBA" id="ARBA00004651"/>
    </source>
</evidence>
<dbReference type="InterPro" id="IPR011066">
    <property type="entry name" value="MscS_channel_C_sf"/>
</dbReference>
<feature type="transmembrane region" description="Helical" evidence="7">
    <location>
        <begin position="51"/>
        <end position="72"/>
    </location>
</feature>
<dbReference type="Proteomes" id="UP001198701">
    <property type="component" value="Unassembled WGS sequence"/>
</dbReference>
<evidence type="ECO:0000313" key="12">
    <source>
        <dbReference type="Proteomes" id="UP001198701"/>
    </source>
</evidence>
<evidence type="ECO:0000259" key="9">
    <source>
        <dbReference type="Pfam" id="PF21082"/>
    </source>
</evidence>
<evidence type="ECO:0000256" key="4">
    <source>
        <dbReference type="ARBA" id="ARBA00022692"/>
    </source>
</evidence>
<feature type="domain" description="Mechanosensitive ion channel MscS C-terminal" evidence="9">
    <location>
        <begin position="248"/>
        <end position="333"/>
    </location>
</feature>
<dbReference type="PANTHER" id="PTHR30566">
    <property type="entry name" value="YNAI-RELATED MECHANOSENSITIVE ION CHANNEL"/>
    <property type="match status" value="1"/>
</dbReference>
<dbReference type="Pfam" id="PF21082">
    <property type="entry name" value="MS_channel_3rd"/>
    <property type="match status" value="1"/>
</dbReference>
<evidence type="ECO:0000256" key="6">
    <source>
        <dbReference type="ARBA" id="ARBA00023136"/>
    </source>
</evidence>
<dbReference type="EMBL" id="JAJHPV010000002">
    <property type="protein sequence ID" value="MCC6069348.1"/>
    <property type="molecule type" value="Genomic_DNA"/>
</dbReference>
<keyword evidence="6 7" id="KW-0472">Membrane</keyword>
<evidence type="ECO:0000313" key="11">
    <source>
        <dbReference type="EMBL" id="MCC6069348.1"/>
    </source>
</evidence>
<feature type="transmembrane region" description="Helical" evidence="7">
    <location>
        <begin position="84"/>
        <end position="107"/>
    </location>
</feature>
<accession>A0ABS8ING7</accession>
<dbReference type="Gene3D" id="3.30.70.100">
    <property type="match status" value="1"/>
</dbReference>
<feature type="domain" description="Mechanosensitive ion channel transmembrane helices 2/3" evidence="10">
    <location>
        <begin position="134"/>
        <end position="174"/>
    </location>
</feature>
<dbReference type="SUPFAM" id="SSF82861">
    <property type="entry name" value="Mechanosensitive channel protein MscS (YggB), transmembrane region"/>
    <property type="match status" value="1"/>
</dbReference>
<evidence type="ECO:0000256" key="2">
    <source>
        <dbReference type="ARBA" id="ARBA00008017"/>
    </source>
</evidence>
<dbReference type="InterPro" id="IPR011014">
    <property type="entry name" value="MscS_channel_TM-2"/>
</dbReference>
<sequence>MNYTFLGNTTLAWLTAAGVALAVMIALYGAKGLLVRRLGAIAERTNTRYDDIVVAALASTRMPIMLVIGLYAGSTMLELGDKAALFLSRVAMGAALVQAAIWADSAVRAWLAQYRASPQVDPGRATSTAALGFIVRVVVWAVFLLMILDNLGFNITTLVASLGIGGIAVALAVQNILGDLFASLSIVLDKPFVIGDFIVVGDALGTVEYVGLKTTRVRSLSGEQIIFSNGDLLNSRIRNLRRMQTRRVVFSLGVTYGTSEELLRTLPGEIAQIIKAQEGVTFDRAHFKAFGASSLDIEVVYIVNSSDYAVYMDVQQEIYLQIYRRFGELGAEFAFPTQTLHVVASGQETADAEATAAIVRPAEPLRARLAGSASN</sequence>
<keyword evidence="4 7" id="KW-0812">Transmembrane</keyword>
<evidence type="ECO:0000256" key="3">
    <source>
        <dbReference type="ARBA" id="ARBA00022475"/>
    </source>
</evidence>
<keyword evidence="5 7" id="KW-1133">Transmembrane helix</keyword>
<dbReference type="Gene3D" id="1.10.287.1260">
    <property type="match status" value="1"/>
</dbReference>
<reference evidence="11 12" key="1">
    <citation type="submission" date="2021-11" db="EMBL/GenBank/DDBJ databases">
        <authorList>
            <person name="Huq M.A."/>
        </authorList>
    </citation>
    <scope>NUCLEOTIDE SEQUENCE [LARGE SCALE GENOMIC DNA]</scope>
    <source>
        <strain evidence="11 12">MAHUQ-52</strain>
    </source>
</reference>
<dbReference type="Pfam" id="PF00924">
    <property type="entry name" value="MS_channel_2nd"/>
    <property type="match status" value="1"/>
</dbReference>
<dbReference type="RefSeq" id="WP_229430303.1">
    <property type="nucleotide sequence ID" value="NZ_JAJHPV010000002.1"/>
</dbReference>
<evidence type="ECO:0000256" key="5">
    <source>
        <dbReference type="ARBA" id="ARBA00022989"/>
    </source>
</evidence>
<dbReference type="InterPro" id="IPR006685">
    <property type="entry name" value="MscS_channel_2nd"/>
</dbReference>
<dbReference type="InterPro" id="IPR023408">
    <property type="entry name" value="MscS_beta-dom_sf"/>
</dbReference>
<comment type="subcellular location">
    <subcellularLocation>
        <location evidence="1">Cell membrane</location>
        <topology evidence="1">Multi-pass membrane protein</topology>
    </subcellularLocation>
</comment>
<dbReference type="InterPro" id="IPR049278">
    <property type="entry name" value="MS_channel_C"/>
</dbReference>
<dbReference type="Pfam" id="PF21088">
    <property type="entry name" value="MS_channel_1st"/>
    <property type="match status" value="1"/>
</dbReference>
<evidence type="ECO:0000259" key="10">
    <source>
        <dbReference type="Pfam" id="PF21088"/>
    </source>
</evidence>
<proteinExistence type="inferred from homology"/>
<organism evidence="11 12">
    <name type="scientific">Massilia agrisoli</name>
    <dbReference type="NCBI Taxonomy" id="2892444"/>
    <lineage>
        <taxon>Bacteria</taxon>
        <taxon>Pseudomonadati</taxon>
        <taxon>Pseudomonadota</taxon>
        <taxon>Betaproteobacteria</taxon>
        <taxon>Burkholderiales</taxon>
        <taxon>Oxalobacteraceae</taxon>
        <taxon>Telluria group</taxon>
        <taxon>Massilia</taxon>
    </lineage>
</organism>